<reference evidence="2 3" key="1">
    <citation type="submission" date="2019-11" db="EMBL/GenBank/DDBJ databases">
        <title>Whole genome sequence of Oryza granulata.</title>
        <authorList>
            <person name="Li W."/>
        </authorList>
    </citation>
    <scope>NUCLEOTIDE SEQUENCE [LARGE SCALE GENOMIC DNA]</scope>
    <source>
        <strain evidence="3">cv. Menghai</strain>
        <tissue evidence="2">Leaf</tissue>
    </source>
</reference>
<feature type="non-terminal residue" evidence="2">
    <location>
        <position position="1"/>
    </location>
</feature>
<dbReference type="EMBL" id="SPHZ02000011">
    <property type="protein sequence ID" value="KAF0893767.1"/>
    <property type="molecule type" value="Genomic_DNA"/>
</dbReference>
<evidence type="ECO:0000313" key="2">
    <source>
        <dbReference type="EMBL" id="KAF0893767.1"/>
    </source>
</evidence>
<sequence>RRAPRIRLLLGMHRGGSMAELRREVEEQQRVVGLKEEAMEQEGRWRKEKKTTAAPTNYP</sequence>
<evidence type="ECO:0000256" key="1">
    <source>
        <dbReference type="SAM" id="MobiDB-lite"/>
    </source>
</evidence>
<comment type="caution">
    <text evidence="2">The sequence shown here is derived from an EMBL/GenBank/DDBJ whole genome shotgun (WGS) entry which is preliminary data.</text>
</comment>
<keyword evidence="3" id="KW-1185">Reference proteome</keyword>
<protein>
    <submittedName>
        <fullName evidence="2">Uncharacterized protein</fullName>
    </submittedName>
</protein>
<dbReference type="Proteomes" id="UP000479710">
    <property type="component" value="Unassembled WGS sequence"/>
</dbReference>
<evidence type="ECO:0000313" key="3">
    <source>
        <dbReference type="Proteomes" id="UP000479710"/>
    </source>
</evidence>
<dbReference type="AlphaFoldDB" id="A0A6G1C1D3"/>
<gene>
    <name evidence="2" type="ORF">E2562_029663</name>
</gene>
<name>A0A6G1C1D3_9ORYZ</name>
<organism evidence="2 3">
    <name type="scientific">Oryza meyeriana var. granulata</name>
    <dbReference type="NCBI Taxonomy" id="110450"/>
    <lineage>
        <taxon>Eukaryota</taxon>
        <taxon>Viridiplantae</taxon>
        <taxon>Streptophyta</taxon>
        <taxon>Embryophyta</taxon>
        <taxon>Tracheophyta</taxon>
        <taxon>Spermatophyta</taxon>
        <taxon>Magnoliopsida</taxon>
        <taxon>Liliopsida</taxon>
        <taxon>Poales</taxon>
        <taxon>Poaceae</taxon>
        <taxon>BOP clade</taxon>
        <taxon>Oryzoideae</taxon>
        <taxon>Oryzeae</taxon>
        <taxon>Oryzinae</taxon>
        <taxon>Oryza</taxon>
        <taxon>Oryza meyeriana</taxon>
    </lineage>
</organism>
<feature type="region of interest" description="Disordered" evidence="1">
    <location>
        <begin position="40"/>
        <end position="59"/>
    </location>
</feature>
<accession>A0A6G1C1D3</accession>
<proteinExistence type="predicted"/>